<comment type="caution">
    <text evidence="2">The sequence shown here is derived from an EMBL/GenBank/DDBJ whole genome shotgun (WGS) entry which is preliminary data.</text>
</comment>
<gene>
    <name evidence="2" type="ORF">HXX76_008551</name>
</gene>
<feature type="transmembrane region" description="Helical" evidence="1">
    <location>
        <begin position="84"/>
        <end position="101"/>
    </location>
</feature>
<reference evidence="2" key="1">
    <citation type="journal article" date="2020" name="bioRxiv">
        <title>Comparative genomics of Chlamydomonas.</title>
        <authorList>
            <person name="Craig R.J."/>
            <person name="Hasan A.R."/>
            <person name="Ness R.W."/>
            <person name="Keightley P.D."/>
        </authorList>
    </citation>
    <scope>NUCLEOTIDE SEQUENCE</scope>
    <source>
        <strain evidence="2">SAG 7.73</strain>
    </source>
</reference>
<dbReference type="Proteomes" id="UP000650467">
    <property type="component" value="Unassembled WGS sequence"/>
</dbReference>
<organism evidence="2 3">
    <name type="scientific">Chlamydomonas incerta</name>
    <dbReference type="NCBI Taxonomy" id="51695"/>
    <lineage>
        <taxon>Eukaryota</taxon>
        <taxon>Viridiplantae</taxon>
        <taxon>Chlorophyta</taxon>
        <taxon>core chlorophytes</taxon>
        <taxon>Chlorophyceae</taxon>
        <taxon>CS clade</taxon>
        <taxon>Chlamydomonadales</taxon>
        <taxon>Chlamydomonadaceae</taxon>
        <taxon>Chlamydomonas</taxon>
    </lineage>
</organism>
<keyword evidence="1" id="KW-1133">Transmembrane helix</keyword>
<protein>
    <submittedName>
        <fullName evidence="2">Uncharacterized protein</fullName>
    </submittedName>
</protein>
<accession>A0A835ST12</accession>
<keyword evidence="3" id="KW-1185">Reference proteome</keyword>
<dbReference type="EMBL" id="JAEHOC010000020">
    <property type="protein sequence ID" value="KAG2432817.1"/>
    <property type="molecule type" value="Genomic_DNA"/>
</dbReference>
<feature type="transmembrane region" description="Helical" evidence="1">
    <location>
        <begin position="113"/>
        <end position="131"/>
    </location>
</feature>
<sequence length="185" mass="18757">MSLISGLRSVDVSALRQAGLSLALAGAIEAAQEHAASISAVPAARQASVAGAAGAEAGPPGAPVQAAPVVVGAAAPGDAQRKGAFRSIALGQLFMLVLVLVLRGHAWGGDVQLAGVVLSYIVSMVTMYFHGSPGDGTAVLQGTVRTMWSIWPSILYWRILVVLVMVLGPLAVVIAMESAGHALRS</sequence>
<evidence type="ECO:0000256" key="1">
    <source>
        <dbReference type="SAM" id="Phobius"/>
    </source>
</evidence>
<evidence type="ECO:0000313" key="2">
    <source>
        <dbReference type="EMBL" id="KAG2432817.1"/>
    </source>
</evidence>
<keyword evidence="1" id="KW-0472">Membrane</keyword>
<feature type="transmembrane region" description="Helical" evidence="1">
    <location>
        <begin position="155"/>
        <end position="176"/>
    </location>
</feature>
<evidence type="ECO:0000313" key="3">
    <source>
        <dbReference type="Proteomes" id="UP000650467"/>
    </source>
</evidence>
<dbReference type="AlphaFoldDB" id="A0A835ST12"/>
<keyword evidence="1" id="KW-0812">Transmembrane</keyword>
<name>A0A835ST12_CHLIN</name>
<proteinExistence type="predicted"/>